<evidence type="ECO:0000313" key="3">
    <source>
        <dbReference type="Proteomes" id="UP000255355"/>
    </source>
</evidence>
<dbReference type="STRING" id="1210089.GCA_001613165_00938"/>
<evidence type="ECO:0000256" key="1">
    <source>
        <dbReference type="SAM" id="Phobius"/>
    </source>
</evidence>
<reference evidence="2 3" key="1">
    <citation type="submission" date="2018-07" db="EMBL/GenBank/DDBJ databases">
        <title>Genomic Encyclopedia of Type Strains, Phase IV (KMG-IV): sequencing the most valuable type-strain genomes for metagenomic binning, comparative biology and taxonomic classification.</title>
        <authorList>
            <person name="Goeker M."/>
        </authorList>
    </citation>
    <scope>NUCLEOTIDE SEQUENCE [LARGE SCALE GENOMIC DNA]</scope>
    <source>
        <strain evidence="2 3">DSM 44952</strain>
    </source>
</reference>
<organism evidence="2 3">
    <name type="scientific">Nocardia mexicana</name>
    <dbReference type="NCBI Taxonomy" id="279262"/>
    <lineage>
        <taxon>Bacteria</taxon>
        <taxon>Bacillati</taxon>
        <taxon>Actinomycetota</taxon>
        <taxon>Actinomycetes</taxon>
        <taxon>Mycobacteriales</taxon>
        <taxon>Nocardiaceae</taxon>
        <taxon>Nocardia</taxon>
    </lineage>
</organism>
<dbReference type="EMBL" id="QQAZ01000007">
    <property type="protein sequence ID" value="RDI49317.1"/>
    <property type="molecule type" value="Genomic_DNA"/>
</dbReference>
<sequence length="112" mass="11819">MGGGTDDGGELVRTTALRAVPALGWIYLIAGLLAAVAGKAPRNRVLRIVWWIDAFLSIVVHAAQIPAALRAAEGSGRSRIETAVLTQIFGLTWWRTQASPQDSGHRTGSGTA</sequence>
<dbReference type="Proteomes" id="UP000255355">
    <property type="component" value="Unassembled WGS sequence"/>
</dbReference>
<keyword evidence="1" id="KW-0812">Transmembrane</keyword>
<evidence type="ECO:0000313" key="2">
    <source>
        <dbReference type="EMBL" id="RDI49317.1"/>
    </source>
</evidence>
<dbReference type="OrthoDB" id="4554518at2"/>
<comment type="caution">
    <text evidence="2">The sequence shown here is derived from an EMBL/GenBank/DDBJ whole genome shotgun (WGS) entry which is preliminary data.</text>
</comment>
<protein>
    <submittedName>
        <fullName evidence="2">Uncharacterized protein</fullName>
    </submittedName>
</protein>
<keyword evidence="1" id="KW-0472">Membrane</keyword>
<keyword evidence="3" id="KW-1185">Reference proteome</keyword>
<keyword evidence="1" id="KW-1133">Transmembrane helix</keyword>
<feature type="transmembrane region" description="Helical" evidence="1">
    <location>
        <begin position="16"/>
        <end position="36"/>
    </location>
</feature>
<gene>
    <name evidence="2" type="ORF">DFR68_107445</name>
</gene>
<accession>A0A370H2P8</accession>
<name>A0A370H2P8_9NOCA</name>
<dbReference type="AlphaFoldDB" id="A0A370H2P8"/>
<proteinExistence type="predicted"/>